<evidence type="ECO:0000256" key="8">
    <source>
        <dbReference type="ARBA" id="ARBA00023136"/>
    </source>
</evidence>
<comment type="similarity">
    <text evidence="2">Belongs to the ABC transporter superfamily. ABCC family. Conjugate transporter (TC 3.A.1.208) subfamily.</text>
</comment>
<name>A0A7R9H337_TIMPO</name>
<evidence type="ECO:0000256" key="1">
    <source>
        <dbReference type="ARBA" id="ARBA00004141"/>
    </source>
</evidence>
<feature type="signal peptide" evidence="10">
    <location>
        <begin position="1"/>
        <end position="21"/>
    </location>
</feature>
<feature type="transmembrane region" description="Helical" evidence="9">
    <location>
        <begin position="104"/>
        <end position="125"/>
    </location>
</feature>
<comment type="subcellular location">
    <subcellularLocation>
        <location evidence="1">Membrane</location>
        <topology evidence="1">Multi-pass membrane protein</topology>
    </subcellularLocation>
</comment>
<protein>
    <recommendedName>
        <fullName evidence="11">ABC transmembrane type-1 domain-containing protein</fullName>
    </recommendedName>
</protein>
<reference evidence="12" key="1">
    <citation type="submission" date="2020-11" db="EMBL/GenBank/DDBJ databases">
        <authorList>
            <person name="Tran Van P."/>
        </authorList>
    </citation>
    <scope>NUCLEOTIDE SEQUENCE</scope>
</reference>
<dbReference type="Gene3D" id="1.20.1560.10">
    <property type="entry name" value="ABC transporter type 1, transmembrane domain"/>
    <property type="match status" value="1"/>
</dbReference>
<feature type="chain" id="PRO_5031077626" description="ABC transmembrane type-1 domain-containing protein" evidence="10">
    <location>
        <begin position="22"/>
        <end position="375"/>
    </location>
</feature>
<dbReference type="GO" id="GO:0140359">
    <property type="term" value="F:ABC-type transporter activity"/>
    <property type="evidence" value="ECO:0007669"/>
    <property type="project" value="InterPro"/>
</dbReference>
<dbReference type="SUPFAM" id="SSF52540">
    <property type="entry name" value="P-loop containing nucleoside triphosphate hydrolases"/>
    <property type="match status" value="1"/>
</dbReference>
<evidence type="ECO:0000259" key="11">
    <source>
        <dbReference type="PROSITE" id="PS50929"/>
    </source>
</evidence>
<dbReference type="GO" id="GO:0016020">
    <property type="term" value="C:membrane"/>
    <property type="evidence" value="ECO:0007669"/>
    <property type="project" value="UniProtKB-SubCell"/>
</dbReference>
<feature type="transmembrane region" description="Helical" evidence="9">
    <location>
        <begin position="131"/>
        <end position="151"/>
    </location>
</feature>
<keyword evidence="6" id="KW-0067">ATP-binding</keyword>
<keyword evidence="7 9" id="KW-1133">Transmembrane helix</keyword>
<keyword evidence="4 9" id="KW-0812">Transmembrane</keyword>
<dbReference type="AlphaFoldDB" id="A0A7R9H337"/>
<evidence type="ECO:0000256" key="6">
    <source>
        <dbReference type="ARBA" id="ARBA00022840"/>
    </source>
</evidence>
<evidence type="ECO:0000256" key="10">
    <source>
        <dbReference type="SAM" id="SignalP"/>
    </source>
</evidence>
<dbReference type="PROSITE" id="PS50929">
    <property type="entry name" value="ABC_TM1F"/>
    <property type="match status" value="1"/>
</dbReference>
<gene>
    <name evidence="12" type="ORF">TPSB3V08_LOCUS5310</name>
</gene>
<evidence type="ECO:0000256" key="7">
    <source>
        <dbReference type="ARBA" id="ARBA00022989"/>
    </source>
</evidence>
<feature type="domain" description="ABC transmembrane type-1" evidence="11">
    <location>
        <begin position="1"/>
        <end position="273"/>
    </location>
</feature>
<keyword evidence="10" id="KW-0732">Signal</keyword>
<evidence type="ECO:0000256" key="2">
    <source>
        <dbReference type="ARBA" id="ARBA00009726"/>
    </source>
</evidence>
<sequence>MSMFRIIQPMIFGLLLRSLSSSNDLDRTEALSYNGLLVLVAIMSTASGAHTYHHALHAGLRIKVACSSLVYRKVLRLSSSILNESAMGMTMNLLSNDVSRFENAVLMLHTLWTSPICGLISLYLIWQETSFSGFIGFGVTMSFLPILAICARMGMKYRYQTTLRTDSRIKLMDEIICGIKVIKMYAWEKPYEALISIARRAEINDIITGFYLRSITVSSMNYLLRTSVYITIVSMFYFGEEIPAHKIFTYNSLMNVAVFSLIYMFSQSISYVSDAVVSIRRLQAFLMQEEWSTHQPISTKESSTENNVSKQTIISLIGATASWKSGSPQNTLQNIDIQVESGQLISVIGSVGSGKTLSNLLSTGRSSSGRKDLDV</sequence>
<dbReference type="InterPro" id="IPR027417">
    <property type="entry name" value="P-loop_NTPase"/>
</dbReference>
<feature type="transmembrane region" description="Helical" evidence="9">
    <location>
        <begin position="222"/>
        <end position="238"/>
    </location>
</feature>
<keyword evidence="5" id="KW-0547">Nucleotide-binding</keyword>
<dbReference type="InterPro" id="IPR036640">
    <property type="entry name" value="ABC1_TM_sf"/>
</dbReference>
<dbReference type="EMBL" id="OD002809">
    <property type="protein sequence ID" value="CAD7406165.1"/>
    <property type="molecule type" value="Genomic_DNA"/>
</dbReference>
<dbReference type="PANTHER" id="PTHR24223:SF456">
    <property type="entry name" value="MULTIDRUG RESISTANCE-ASSOCIATED PROTEIN LETHAL(2)03659"/>
    <property type="match status" value="1"/>
</dbReference>
<dbReference type="InterPro" id="IPR011527">
    <property type="entry name" value="ABC1_TM_dom"/>
</dbReference>
<feature type="transmembrane region" description="Helical" evidence="9">
    <location>
        <begin position="250"/>
        <end position="272"/>
    </location>
</feature>
<dbReference type="GO" id="GO:0005524">
    <property type="term" value="F:ATP binding"/>
    <property type="evidence" value="ECO:0007669"/>
    <property type="project" value="UniProtKB-KW"/>
</dbReference>
<dbReference type="SUPFAM" id="SSF90123">
    <property type="entry name" value="ABC transporter transmembrane region"/>
    <property type="match status" value="1"/>
</dbReference>
<keyword evidence="3" id="KW-0813">Transport</keyword>
<dbReference type="Pfam" id="PF00664">
    <property type="entry name" value="ABC_membrane"/>
    <property type="match status" value="1"/>
</dbReference>
<evidence type="ECO:0000256" key="9">
    <source>
        <dbReference type="SAM" id="Phobius"/>
    </source>
</evidence>
<keyword evidence="8 9" id="KW-0472">Membrane</keyword>
<dbReference type="CDD" id="cd18579">
    <property type="entry name" value="ABC_6TM_ABCC_D1"/>
    <property type="match status" value="1"/>
</dbReference>
<evidence type="ECO:0000256" key="5">
    <source>
        <dbReference type="ARBA" id="ARBA00022741"/>
    </source>
</evidence>
<evidence type="ECO:0000256" key="3">
    <source>
        <dbReference type="ARBA" id="ARBA00022448"/>
    </source>
</evidence>
<accession>A0A7R9H337</accession>
<dbReference type="InterPro" id="IPR050173">
    <property type="entry name" value="ABC_transporter_C-like"/>
</dbReference>
<organism evidence="12">
    <name type="scientific">Timema poppense</name>
    <name type="common">Walking stick</name>
    <dbReference type="NCBI Taxonomy" id="170557"/>
    <lineage>
        <taxon>Eukaryota</taxon>
        <taxon>Metazoa</taxon>
        <taxon>Ecdysozoa</taxon>
        <taxon>Arthropoda</taxon>
        <taxon>Hexapoda</taxon>
        <taxon>Insecta</taxon>
        <taxon>Pterygota</taxon>
        <taxon>Neoptera</taxon>
        <taxon>Polyneoptera</taxon>
        <taxon>Phasmatodea</taxon>
        <taxon>Timematodea</taxon>
        <taxon>Timematoidea</taxon>
        <taxon>Timematidae</taxon>
        <taxon>Timema</taxon>
    </lineage>
</organism>
<evidence type="ECO:0000313" key="12">
    <source>
        <dbReference type="EMBL" id="CAD7406165.1"/>
    </source>
</evidence>
<proteinExistence type="inferred from homology"/>
<evidence type="ECO:0000256" key="4">
    <source>
        <dbReference type="ARBA" id="ARBA00022692"/>
    </source>
</evidence>
<dbReference type="InterPro" id="IPR044746">
    <property type="entry name" value="ABCC_6TM_D1"/>
</dbReference>
<dbReference type="Gene3D" id="3.40.50.300">
    <property type="entry name" value="P-loop containing nucleotide triphosphate hydrolases"/>
    <property type="match status" value="1"/>
</dbReference>
<dbReference type="PANTHER" id="PTHR24223">
    <property type="entry name" value="ATP-BINDING CASSETTE SUB-FAMILY C"/>
    <property type="match status" value="1"/>
</dbReference>